<accession>G8BQ19</accession>
<dbReference type="GO" id="GO:0004806">
    <property type="term" value="F:triacylglycerol lipase activity"/>
    <property type="evidence" value="ECO:0007669"/>
    <property type="project" value="EnsemblFungi"/>
</dbReference>
<dbReference type="STRING" id="1071381.G8BQ19"/>
<dbReference type="GO" id="GO:0005758">
    <property type="term" value="C:mitochondrial intermembrane space"/>
    <property type="evidence" value="ECO:0007669"/>
    <property type="project" value="EnsemblFungi"/>
</dbReference>
<name>G8BQ19_TETPH</name>
<dbReference type="Proteomes" id="UP000005666">
    <property type="component" value="Chromosome 2"/>
</dbReference>
<dbReference type="GeneID" id="11535011"/>
<protein>
    <recommendedName>
        <fullName evidence="3">DUF676 domain-containing protein</fullName>
    </recommendedName>
</protein>
<dbReference type="AlphaFoldDB" id="G8BQ19"/>
<dbReference type="GO" id="GO:0019433">
    <property type="term" value="P:triglyceride catabolic process"/>
    <property type="evidence" value="ECO:0007669"/>
    <property type="project" value="EnsemblFungi"/>
</dbReference>
<organism evidence="1 2">
    <name type="scientific">Tetrapisispora phaffii (strain ATCC 24235 / CBS 4417 / NBRC 1672 / NRRL Y-8282 / UCD 70-5)</name>
    <name type="common">Yeast</name>
    <name type="synonym">Fabospora phaffii</name>
    <dbReference type="NCBI Taxonomy" id="1071381"/>
    <lineage>
        <taxon>Eukaryota</taxon>
        <taxon>Fungi</taxon>
        <taxon>Dikarya</taxon>
        <taxon>Ascomycota</taxon>
        <taxon>Saccharomycotina</taxon>
        <taxon>Saccharomycetes</taxon>
        <taxon>Saccharomycetales</taxon>
        <taxon>Saccharomycetaceae</taxon>
        <taxon>Tetrapisispora</taxon>
    </lineage>
</organism>
<dbReference type="eggNOG" id="ENOG502QQNH">
    <property type="taxonomic scope" value="Eukaryota"/>
</dbReference>
<dbReference type="Gene3D" id="3.40.50.1820">
    <property type="entry name" value="alpha/beta hydrolase"/>
    <property type="match status" value="1"/>
</dbReference>
<dbReference type="PANTHER" id="PTHR11440">
    <property type="entry name" value="LECITHIN-CHOLESTEROL ACYLTRANSFERASE-RELATED"/>
    <property type="match status" value="1"/>
</dbReference>
<keyword evidence="2" id="KW-1185">Reference proteome</keyword>
<dbReference type="InterPro" id="IPR029058">
    <property type="entry name" value="AB_hydrolase_fold"/>
</dbReference>
<dbReference type="OrthoDB" id="5592486at2759"/>
<evidence type="ECO:0000313" key="1">
    <source>
        <dbReference type="EMBL" id="CCE62100.1"/>
    </source>
</evidence>
<gene>
    <name evidence="1" type="primary">TPHA0B04310</name>
    <name evidence="1" type="ordered locus">TPHA_0B04310</name>
</gene>
<proteinExistence type="predicted"/>
<evidence type="ECO:0000313" key="2">
    <source>
        <dbReference type="Proteomes" id="UP000005666"/>
    </source>
</evidence>
<reference evidence="1 2" key="1">
    <citation type="journal article" date="2011" name="Proc. Natl. Acad. Sci. U.S.A.">
        <title>Evolutionary erosion of yeast sex chromosomes by mating-type switching accidents.</title>
        <authorList>
            <person name="Gordon J.L."/>
            <person name="Armisen D."/>
            <person name="Proux-Wera E."/>
            <person name="Oheigeartaigh S.S."/>
            <person name="Byrne K.P."/>
            <person name="Wolfe K.H."/>
        </authorList>
    </citation>
    <scope>NUCLEOTIDE SEQUENCE [LARGE SCALE GENOMIC DNA]</scope>
    <source>
        <strain evidence="2">ATCC 24235 / CBS 4417 / NBRC 1672 / NRRL Y-8282 / UCD 70-5</strain>
    </source>
</reference>
<dbReference type="HOGENOM" id="CLU_015737_1_2_1"/>
<dbReference type="OMA" id="WGDYKGT"/>
<dbReference type="KEGG" id="tpf:TPHA_0B04310"/>
<dbReference type="EMBL" id="HE612857">
    <property type="protein sequence ID" value="CCE62100.1"/>
    <property type="molecule type" value="Genomic_DNA"/>
</dbReference>
<evidence type="ECO:0008006" key="3">
    <source>
        <dbReference type="Google" id="ProtNLM"/>
    </source>
</evidence>
<dbReference type="GO" id="GO:0005743">
    <property type="term" value="C:mitochondrial inner membrane"/>
    <property type="evidence" value="ECO:0007669"/>
    <property type="project" value="EnsemblFungi"/>
</dbReference>
<dbReference type="SUPFAM" id="SSF53474">
    <property type="entry name" value="alpha/beta-Hydrolases"/>
    <property type="match status" value="1"/>
</dbReference>
<sequence>MNYYFSSQGLVDIWKHIYPENGRDVHRNQYFEPFSSLVNDPQSELLRYFNEKQEEIRSNTSKSLFTNILQAKDTIFEVPPLREFHAPKNPVVLCHGLSGFDKLLLIPLSSQFIQLLTNNMIANGSDFSMEDLPETDIMQNVKMSLIEVDYWNGIKQILELNGCTVLTATVPGFGTIEKRALALNQYLEKEAIKISSDKDKFSTGRSNKIKLNLVSHSMGGLDSRYLISNIPSDLYDIVSLTTIATPHRGSQLADFVVDKFNTIRMNSPIKDTRTLLPRSIYQLTTYYMKYFNNITPDRPDVKYFSYGCCFNPNWYNLFFPTWNIIDKATNGEPNDGMVTVSSSKWGEYSGTLANTDHMDIINWRNRLKIESTQWLTSFEGKKKVKVQTCIDPLQFYLLIADNLGRKGF</sequence>
<dbReference type="RefSeq" id="XP_003684534.1">
    <property type="nucleotide sequence ID" value="XM_003684486.1"/>
</dbReference>